<proteinExistence type="predicted"/>
<gene>
    <name evidence="1" type="ORF">SAMN06296036_11571</name>
</gene>
<accession>A0A1Y6C7S3</accession>
<evidence type="ECO:0000313" key="1">
    <source>
        <dbReference type="EMBL" id="SMF49394.1"/>
    </source>
</evidence>
<dbReference type="RefSeq" id="WP_132319734.1">
    <property type="nucleotide sequence ID" value="NZ_FWZT01000015.1"/>
</dbReference>
<dbReference type="Proteomes" id="UP000192907">
    <property type="component" value="Unassembled WGS sequence"/>
</dbReference>
<reference evidence="2" key="1">
    <citation type="submission" date="2017-04" db="EMBL/GenBank/DDBJ databases">
        <authorList>
            <person name="Varghese N."/>
            <person name="Submissions S."/>
        </authorList>
    </citation>
    <scope>NUCLEOTIDE SEQUENCE [LARGE SCALE GENOMIC DNA]</scope>
    <source>
        <strain evidence="2">RKEM611</strain>
    </source>
</reference>
<evidence type="ECO:0000313" key="2">
    <source>
        <dbReference type="Proteomes" id="UP000192907"/>
    </source>
</evidence>
<name>A0A1Y6C7S3_9BACT</name>
<dbReference type="STRING" id="1513793.SAMN06296036_11571"/>
<organism evidence="1 2">
    <name type="scientific">Pseudobacteriovorax antillogorgiicola</name>
    <dbReference type="NCBI Taxonomy" id="1513793"/>
    <lineage>
        <taxon>Bacteria</taxon>
        <taxon>Pseudomonadati</taxon>
        <taxon>Bdellovibrionota</taxon>
        <taxon>Oligoflexia</taxon>
        <taxon>Oligoflexales</taxon>
        <taxon>Pseudobacteriovoracaceae</taxon>
        <taxon>Pseudobacteriovorax</taxon>
    </lineage>
</organism>
<sequence length="217" mass="24372">MRAITGVILLGVALGIPTSVLAGIDISPYYSIKSTKSVTPGNNNKTIENEKVTQRQEYGVRATISMWRLLKFQASVGQSEHTKSENVTEVADEYDEINFQEELEIDTSDPTADVTIKETQRIGKLSLVVDPSFSIFIARVKLGITARQRIIDRSQQGLPDTQVVEGPTYKPHSGIGFGVRLTSQIYWMAEYEFYHYKYPPDIEPFERELSVSFSVSI</sequence>
<keyword evidence="2" id="KW-1185">Reference proteome</keyword>
<dbReference type="EMBL" id="FWZT01000015">
    <property type="protein sequence ID" value="SMF49394.1"/>
    <property type="molecule type" value="Genomic_DNA"/>
</dbReference>
<dbReference type="AlphaFoldDB" id="A0A1Y6C7S3"/>
<evidence type="ECO:0008006" key="3">
    <source>
        <dbReference type="Google" id="ProtNLM"/>
    </source>
</evidence>
<protein>
    <recommendedName>
        <fullName evidence="3">Outer membrane protein beta-barrel domain-containing protein</fullName>
    </recommendedName>
</protein>
<dbReference type="OrthoDB" id="9940161at2"/>